<evidence type="ECO:0000256" key="6">
    <source>
        <dbReference type="PIRSR" id="PIRSR000337-1"/>
    </source>
</evidence>
<dbReference type="SUPFAM" id="SSF51679">
    <property type="entry name" value="Bacterial luciferase-like"/>
    <property type="match status" value="1"/>
</dbReference>
<dbReference type="PANTHER" id="PTHR30011">
    <property type="entry name" value="ALKANESULFONATE MONOOXYGENASE-RELATED"/>
    <property type="match status" value="1"/>
</dbReference>
<dbReference type="InterPro" id="IPR011251">
    <property type="entry name" value="Luciferase-like_dom"/>
</dbReference>
<keyword evidence="9" id="KW-1185">Reference proteome</keyword>
<feature type="domain" description="Luciferase-like" evidence="7">
    <location>
        <begin position="21"/>
        <end position="379"/>
    </location>
</feature>
<dbReference type="InterPro" id="IPR036661">
    <property type="entry name" value="Luciferase-like_sf"/>
</dbReference>
<feature type="binding site" evidence="6">
    <location>
        <position position="149"/>
    </location>
    <ligand>
        <name>FMN</name>
        <dbReference type="ChEBI" id="CHEBI:58210"/>
    </ligand>
</feature>
<comment type="similarity">
    <text evidence="5">Belongs to the NtaA/SnaA/DszA monooxygenase family.</text>
</comment>
<dbReference type="InterPro" id="IPR051260">
    <property type="entry name" value="Diverse_substr_monoxygenases"/>
</dbReference>
<sequence>MGSDQRQFILGAFLMNYGHHIAAWRHADSAGVGAMDYDFYKRCAQAAERGKFDMVFLADNNSIPLIEDLRTNVSFLQPEALTMLSGLAGVTERIGLAGTASTTFNEPYGLARRLSTLDHMSGGRAAWNVVTSTKDAEARNFGSAELMEHGKRYERAEEFLRVVTGLWDGWEDDALVLDREKAVFADTARIHRAHHEGEYFRVEGPLNMPRSPQGRPVIIEAGTSAAGRRLAARTADVVFTACESKEDAIKYYREFKDLLMEYGREREEVKVLPGLQIFLGDSEAEAMAYHRTFSELILPEAGVKYVSQLLNADLTGYPVDGPLPDLPREGNSSRAIMIMDMAAKSGMSILELGRHYAVARGHMTMVGTARQVADMMEDWFRSMACDGFNIMAPLLPSGLEQFVERVVPLLQQRGLFREEYAGRTLRDHLGLIRPQTQHEK</sequence>
<feature type="binding site" evidence="6">
    <location>
        <position position="153"/>
    </location>
    <ligand>
        <name>FMN</name>
        <dbReference type="ChEBI" id="CHEBI:58210"/>
    </ligand>
</feature>
<reference evidence="8 9" key="1">
    <citation type="submission" date="2018-09" db="EMBL/GenBank/DDBJ databases">
        <title>Genome Sequence of Paenibacillus lautus Strain E7593-69, Azo Dye-Degrading Bacteria, Isolated from Commercial Tattoo Inks.</title>
        <authorList>
            <person name="Nho S.W."/>
            <person name="Kim S.-J."/>
            <person name="Kweon O."/>
            <person name="Cerniglia C.E."/>
        </authorList>
    </citation>
    <scope>NUCLEOTIDE SEQUENCE [LARGE SCALE GENOMIC DNA]</scope>
    <source>
        <strain evidence="8 9">E7593-69</strain>
    </source>
</reference>
<dbReference type="GO" id="GO:0016705">
    <property type="term" value="F:oxidoreductase activity, acting on paired donors, with incorporation or reduction of molecular oxygen"/>
    <property type="evidence" value="ECO:0007669"/>
    <property type="project" value="InterPro"/>
</dbReference>
<dbReference type="Pfam" id="PF00296">
    <property type="entry name" value="Bac_luciferase"/>
    <property type="match status" value="1"/>
</dbReference>
<keyword evidence="2 6" id="KW-0288">FMN</keyword>
<accession>A0A385TDJ1</accession>
<dbReference type="RefSeq" id="WP_119846738.1">
    <property type="nucleotide sequence ID" value="NZ_CP032412.1"/>
</dbReference>
<dbReference type="AlphaFoldDB" id="A0A385TDJ1"/>
<evidence type="ECO:0000313" key="8">
    <source>
        <dbReference type="EMBL" id="AYB42640.1"/>
    </source>
</evidence>
<evidence type="ECO:0000256" key="4">
    <source>
        <dbReference type="ARBA" id="ARBA00023033"/>
    </source>
</evidence>
<dbReference type="CDD" id="cd01095">
    <property type="entry name" value="Nitrilotriacetate_monoxgenase"/>
    <property type="match status" value="1"/>
</dbReference>
<organism evidence="8 9">
    <name type="scientific">Paenibacillus lautus</name>
    <name type="common">Bacillus lautus</name>
    <dbReference type="NCBI Taxonomy" id="1401"/>
    <lineage>
        <taxon>Bacteria</taxon>
        <taxon>Bacillati</taxon>
        <taxon>Bacillota</taxon>
        <taxon>Bacilli</taxon>
        <taxon>Bacillales</taxon>
        <taxon>Paenibacillaceae</taxon>
        <taxon>Paenibacillus</taxon>
    </lineage>
</organism>
<keyword evidence="3" id="KW-0560">Oxidoreductase</keyword>
<dbReference type="GO" id="GO:0004497">
    <property type="term" value="F:monooxygenase activity"/>
    <property type="evidence" value="ECO:0007669"/>
    <property type="project" value="UniProtKB-KW"/>
</dbReference>
<dbReference type="PANTHER" id="PTHR30011:SF16">
    <property type="entry name" value="C2H2 FINGER DOMAIN TRANSCRIPTION FACTOR (EUROFUNG)-RELATED"/>
    <property type="match status" value="1"/>
</dbReference>
<dbReference type="PIRSF" id="PIRSF000337">
    <property type="entry name" value="NTA_MOA"/>
    <property type="match status" value="1"/>
</dbReference>
<feature type="binding site" evidence="6">
    <location>
        <position position="59"/>
    </location>
    <ligand>
        <name>FMN</name>
        <dbReference type="ChEBI" id="CHEBI:58210"/>
    </ligand>
</feature>
<name>A0A385TDJ1_PAELA</name>
<dbReference type="KEGG" id="plw:D5F53_04795"/>
<evidence type="ECO:0000313" key="9">
    <source>
        <dbReference type="Proteomes" id="UP000266552"/>
    </source>
</evidence>
<gene>
    <name evidence="8" type="ORF">D5F53_04795</name>
</gene>
<dbReference type="Gene3D" id="3.20.20.30">
    <property type="entry name" value="Luciferase-like domain"/>
    <property type="match status" value="1"/>
</dbReference>
<feature type="binding site" evidence="6">
    <location>
        <position position="99"/>
    </location>
    <ligand>
        <name>FMN</name>
        <dbReference type="ChEBI" id="CHEBI:58210"/>
    </ligand>
</feature>
<evidence type="ECO:0000259" key="7">
    <source>
        <dbReference type="Pfam" id="PF00296"/>
    </source>
</evidence>
<protein>
    <submittedName>
        <fullName evidence="8">LLM class flavin-dependent oxidoreductase</fullName>
    </submittedName>
</protein>
<evidence type="ECO:0000256" key="2">
    <source>
        <dbReference type="ARBA" id="ARBA00022643"/>
    </source>
</evidence>
<proteinExistence type="inferred from homology"/>
<dbReference type="EMBL" id="CP032412">
    <property type="protein sequence ID" value="AYB42640.1"/>
    <property type="molecule type" value="Genomic_DNA"/>
</dbReference>
<dbReference type="Proteomes" id="UP000266552">
    <property type="component" value="Chromosome"/>
</dbReference>
<dbReference type="InterPro" id="IPR016215">
    <property type="entry name" value="NTA_MOA"/>
</dbReference>
<evidence type="ECO:0000256" key="1">
    <source>
        <dbReference type="ARBA" id="ARBA00022630"/>
    </source>
</evidence>
<feature type="binding site" evidence="6">
    <location>
        <position position="224"/>
    </location>
    <ligand>
        <name>FMN</name>
        <dbReference type="ChEBI" id="CHEBI:58210"/>
    </ligand>
</feature>
<evidence type="ECO:0000256" key="5">
    <source>
        <dbReference type="ARBA" id="ARBA00033748"/>
    </source>
</evidence>
<keyword evidence="1 6" id="KW-0285">Flavoprotein</keyword>
<dbReference type="NCBIfam" id="TIGR03860">
    <property type="entry name" value="FMN_nitrolo"/>
    <property type="match status" value="1"/>
</dbReference>
<evidence type="ECO:0000256" key="3">
    <source>
        <dbReference type="ARBA" id="ARBA00023002"/>
    </source>
</evidence>
<keyword evidence="4" id="KW-0503">Monooxygenase</keyword>